<comment type="caution">
    <text evidence="2">The sequence shown here is derived from an EMBL/GenBank/DDBJ whole genome shotgun (WGS) entry which is preliminary data.</text>
</comment>
<reference evidence="2" key="1">
    <citation type="journal article" date="2021" name="Proc. Natl. Acad. Sci. U.S.A.">
        <title>Global biogeography of chemosynthetic symbionts reveals both localized and globally distributed symbiont groups. .</title>
        <authorList>
            <person name="Osvatic J.T."/>
            <person name="Wilkins L.G.E."/>
            <person name="Leibrecht L."/>
            <person name="Leray M."/>
            <person name="Zauner S."/>
            <person name="Polzin J."/>
            <person name="Camacho Y."/>
            <person name="Gros O."/>
            <person name="van Gils J.A."/>
            <person name="Eisen J.A."/>
            <person name="Petersen J.M."/>
            <person name="Yuen B."/>
        </authorList>
    </citation>
    <scope>NUCLEOTIDE SEQUENCE</scope>
    <source>
        <strain evidence="2">MAGclacostrist064TRANS</strain>
    </source>
</reference>
<protein>
    <submittedName>
        <fullName evidence="2">VPLPA-CTERM sorting domain-containing protein</fullName>
    </submittedName>
</protein>
<organism evidence="2 3">
    <name type="scientific">Candidatus Thiodiazotropha taylori</name>
    <dbReference type="NCBI Taxonomy" id="2792791"/>
    <lineage>
        <taxon>Bacteria</taxon>
        <taxon>Pseudomonadati</taxon>
        <taxon>Pseudomonadota</taxon>
        <taxon>Gammaproteobacteria</taxon>
        <taxon>Chromatiales</taxon>
        <taxon>Sedimenticolaceae</taxon>
        <taxon>Candidatus Thiodiazotropha</taxon>
    </lineage>
</organism>
<evidence type="ECO:0000313" key="2">
    <source>
        <dbReference type="EMBL" id="MCG7949408.1"/>
    </source>
</evidence>
<accession>A0A9E4N8L1</accession>
<proteinExistence type="predicted"/>
<name>A0A9E4N8L1_9GAMM</name>
<keyword evidence="1" id="KW-0812">Transmembrane</keyword>
<feature type="transmembrane region" description="Helical" evidence="1">
    <location>
        <begin position="205"/>
        <end position="224"/>
    </location>
</feature>
<dbReference type="Proteomes" id="UP000886667">
    <property type="component" value="Unassembled WGS sequence"/>
</dbReference>
<evidence type="ECO:0000256" key="1">
    <source>
        <dbReference type="SAM" id="Phobius"/>
    </source>
</evidence>
<dbReference type="AlphaFoldDB" id="A0A9E4N8L1"/>
<dbReference type="EMBL" id="JAEPCM010000907">
    <property type="protein sequence ID" value="MCG7949408.1"/>
    <property type="molecule type" value="Genomic_DNA"/>
</dbReference>
<evidence type="ECO:0000313" key="3">
    <source>
        <dbReference type="Proteomes" id="UP000886667"/>
    </source>
</evidence>
<gene>
    <name evidence="2" type="ORF">JAZ07_23980</name>
</gene>
<keyword evidence="1" id="KW-1133">Transmembrane helix</keyword>
<keyword evidence="1" id="KW-0472">Membrane</keyword>
<sequence length="231" mass="25040">MLERLSIHFPKLSFIIGLGLWCSVASSAILSPGSSITLSGTTSTIDPDLSGTIIHENLIGFEVTDPTGDTLLTGNYLDRVIRSNNTNQLIFSGRIQDLAVTSENSLGIYDWLVTGFSGYQTDVDYRSDDIGDLAPDQATRLNGGNDILFDFPTELEPPESSLFSSIATDAARFDLSGSAFFGIEDFVNDTDYLLELNGIAAPSPVPLPAAFWLFGSAMIGLIGFQRQRRKE</sequence>